<evidence type="ECO:0000313" key="11">
    <source>
        <dbReference type="EMBL" id="CAA9468363.1"/>
    </source>
</evidence>
<keyword evidence="2" id="KW-1003">Cell membrane</keyword>
<evidence type="ECO:0000256" key="6">
    <source>
        <dbReference type="ARBA" id="ARBA00037281"/>
    </source>
</evidence>
<dbReference type="SUPFAM" id="SSF53448">
    <property type="entry name" value="Nucleotide-diphospho-sugar transferases"/>
    <property type="match status" value="1"/>
</dbReference>
<evidence type="ECO:0000256" key="4">
    <source>
        <dbReference type="ARBA" id="ARBA00022679"/>
    </source>
</evidence>
<dbReference type="PANTHER" id="PTHR43646:SF2">
    <property type="entry name" value="GLYCOSYLTRANSFERASE 2-LIKE DOMAIN-CONTAINING PROTEIN"/>
    <property type="match status" value="1"/>
</dbReference>
<evidence type="ECO:0000256" key="2">
    <source>
        <dbReference type="ARBA" id="ARBA00022475"/>
    </source>
</evidence>
<dbReference type="PANTHER" id="PTHR43646">
    <property type="entry name" value="GLYCOSYLTRANSFERASE"/>
    <property type="match status" value="1"/>
</dbReference>
<dbReference type="CDD" id="cd02522">
    <property type="entry name" value="GT_2_like_a"/>
    <property type="match status" value="1"/>
</dbReference>
<name>A0A6J4RA26_9ACTN</name>
<evidence type="ECO:0000256" key="7">
    <source>
        <dbReference type="ARBA" id="ARBA00037904"/>
    </source>
</evidence>
<sequence length="224" mass="24418">MRVSIVIPTLREAAALPATLDHLASLPGDLEVIVADGGSDDGTTQVAAAHPRTDAVVEVRGGGRARQLNAGAARATGEIVVFLHADSRLPAGAHAALAATPAEGGNFALRFEGEDRFARVLGRVYALQRRFGLYYGDSSIWVRREALQRLGGFRELPIMDDYDFVRRLERAVPTACLPGPATTSARRWRRQGVVRTVASWLVIRWLFLAGVPPDRLARLYRAVR</sequence>
<feature type="domain" description="Glycosyltransferase 2-like" evidence="10">
    <location>
        <begin position="4"/>
        <end position="92"/>
    </location>
</feature>
<comment type="function">
    <text evidence="6">Catalyzes the glycosylation of 4,4'-diaponeurosporenoate, i.e. the esterification of glucose at the C1'' position with the carboxyl group of 4,4'-diaponeurosporenic acid, to form glycosyl-4,4'-diaponeurosporenoate. This is a step in the biosynthesis of staphyloxanthin, an orange pigment present in most staphylococci strains.</text>
</comment>
<dbReference type="NCBIfam" id="TIGR04283">
    <property type="entry name" value="glyco_like_mftF"/>
    <property type="match status" value="1"/>
</dbReference>
<protein>
    <recommendedName>
        <fullName evidence="9">4,4'-diaponeurosporenoate glycosyltransferase</fullName>
    </recommendedName>
</protein>
<comment type="similarity">
    <text evidence="8">Belongs to the glycosyltransferase 2 family. CrtQ subfamily.</text>
</comment>
<keyword evidence="5" id="KW-0472">Membrane</keyword>
<keyword evidence="4" id="KW-0808">Transferase</keyword>
<evidence type="ECO:0000256" key="9">
    <source>
        <dbReference type="ARBA" id="ARBA00040345"/>
    </source>
</evidence>
<reference evidence="11" key="1">
    <citation type="submission" date="2020-02" db="EMBL/GenBank/DDBJ databases">
        <authorList>
            <person name="Meier V. D."/>
        </authorList>
    </citation>
    <scope>NUCLEOTIDE SEQUENCE</scope>
    <source>
        <strain evidence="11">AVDCRST_MAG13</strain>
    </source>
</reference>
<comment type="pathway">
    <text evidence="7">Carotenoid biosynthesis; staphyloxanthin biosynthesis; staphyloxanthin from farnesyl diphosphate: step 4/5.</text>
</comment>
<evidence type="ECO:0000256" key="5">
    <source>
        <dbReference type="ARBA" id="ARBA00023136"/>
    </source>
</evidence>
<comment type="subcellular location">
    <subcellularLocation>
        <location evidence="1">Cell membrane</location>
    </subcellularLocation>
</comment>
<evidence type="ECO:0000259" key="10">
    <source>
        <dbReference type="Pfam" id="PF00535"/>
    </source>
</evidence>
<dbReference type="InterPro" id="IPR029044">
    <property type="entry name" value="Nucleotide-diphossugar_trans"/>
</dbReference>
<gene>
    <name evidence="11" type="ORF">AVDCRST_MAG13-248</name>
</gene>
<proteinExistence type="inferred from homology"/>
<dbReference type="Pfam" id="PF00535">
    <property type="entry name" value="Glycos_transf_2"/>
    <property type="match status" value="1"/>
</dbReference>
<evidence type="ECO:0000256" key="3">
    <source>
        <dbReference type="ARBA" id="ARBA00022676"/>
    </source>
</evidence>
<dbReference type="InterPro" id="IPR026461">
    <property type="entry name" value="Trfase_2_rSAM/seldom_assoc"/>
</dbReference>
<evidence type="ECO:0000256" key="1">
    <source>
        <dbReference type="ARBA" id="ARBA00004236"/>
    </source>
</evidence>
<dbReference type="InterPro" id="IPR001173">
    <property type="entry name" value="Glyco_trans_2-like"/>
</dbReference>
<dbReference type="AlphaFoldDB" id="A0A6J4RA26"/>
<keyword evidence="3" id="KW-0328">Glycosyltransferase</keyword>
<evidence type="ECO:0000256" key="8">
    <source>
        <dbReference type="ARBA" id="ARBA00038120"/>
    </source>
</evidence>
<organism evidence="11">
    <name type="scientific">uncultured Solirubrobacteraceae bacterium</name>
    <dbReference type="NCBI Taxonomy" id="1162706"/>
    <lineage>
        <taxon>Bacteria</taxon>
        <taxon>Bacillati</taxon>
        <taxon>Actinomycetota</taxon>
        <taxon>Thermoleophilia</taxon>
        <taxon>Solirubrobacterales</taxon>
        <taxon>Solirubrobacteraceae</taxon>
        <taxon>environmental samples</taxon>
    </lineage>
</organism>
<dbReference type="EMBL" id="CADCVO010000038">
    <property type="protein sequence ID" value="CAA9468363.1"/>
    <property type="molecule type" value="Genomic_DNA"/>
</dbReference>
<dbReference type="Gene3D" id="3.90.550.10">
    <property type="entry name" value="Spore Coat Polysaccharide Biosynthesis Protein SpsA, Chain A"/>
    <property type="match status" value="1"/>
</dbReference>
<dbReference type="GO" id="GO:0016757">
    <property type="term" value="F:glycosyltransferase activity"/>
    <property type="evidence" value="ECO:0007669"/>
    <property type="project" value="UniProtKB-KW"/>
</dbReference>
<dbReference type="GO" id="GO:0005886">
    <property type="term" value="C:plasma membrane"/>
    <property type="evidence" value="ECO:0007669"/>
    <property type="project" value="UniProtKB-SubCell"/>
</dbReference>
<accession>A0A6J4RA26</accession>